<evidence type="ECO:0000313" key="2">
    <source>
        <dbReference type="Proteomes" id="UP000467840"/>
    </source>
</evidence>
<proteinExistence type="predicted"/>
<sequence length="99" mass="11155">MESLTVSLFKNQSILQDPVGDVSPIKKYLRPQMVLAQRTGGKRRICRGLQGVLRDGEKIAIKRLTRASNDERKEKEFLTEIGTIGHVSSQCVVSSRMLR</sequence>
<name>A0A6A6MAG7_HEVBR</name>
<dbReference type="EMBL" id="JAAGAX010000006">
    <property type="protein sequence ID" value="KAF2309495.1"/>
    <property type="molecule type" value="Genomic_DNA"/>
</dbReference>
<dbReference type="AlphaFoldDB" id="A0A6A6MAG7"/>
<dbReference type="Gene3D" id="3.30.200.20">
    <property type="entry name" value="Phosphorylase Kinase, domain 1"/>
    <property type="match status" value="1"/>
</dbReference>
<keyword evidence="2" id="KW-1185">Reference proteome</keyword>
<comment type="caution">
    <text evidence="1">The sequence shown here is derived from an EMBL/GenBank/DDBJ whole genome shotgun (WGS) entry which is preliminary data.</text>
</comment>
<reference evidence="1 2" key="1">
    <citation type="journal article" date="2020" name="Mol. Plant">
        <title>The Chromosome-Based Rubber Tree Genome Provides New Insights into Spurge Genome Evolution and Rubber Biosynthesis.</title>
        <authorList>
            <person name="Liu J."/>
            <person name="Shi C."/>
            <person name="Shi C.C."/>
            <person name="Li W."/>
            <person name="Zhang Q.J."/>
            <person name="Zhang Y."/>
            <person name="Li K."/>
            <person name="Lu H.F."/>
            <person name="Shi C."/>
            <person name="Zhu S.T."/>
            <person name="Xiao Z.Y."/>
            <person name="Nan H."/>
            <person name="Yue Y."/>
            <person name="Zhu X.G."/>
            <person name="Wu Y."/>
            <person name="Hong X.N."/>
            <person name="Fan G.Y."/>
            <person name="Tong Y."/>
            <person name="Zhang D."/>
            <person name="Mao C.L."/>
            <person name="Liu Y.L."/>
            <person name="Hao S.J."/>
            <person name="Liu W.Q."/>
            <person name="Lv M.Q."/>
            <person name="Zhang H.B."/>
            <person name="Liu Y."/>
            <person name="Hu-Tang G.R."/>
            <person name="Wang J.P."/>
            <person name="Wang J.H."/>
            <person name="Sun Y.H."/>
            <person name="Ni S.B."/>
            <person name="Chen W.B."/>
            <person name="Zhang X.C."/>
            <person name="Jiao Y.N."/>
            <person name="Eichler E.E."/>
            <person name="Li G.H."/>
            <person name="Liu X."/>
            <person name="Gao L.Z."/>
        </authorList>
    </citation>
    <scope>NUCLEOTIDE SEQUENCE [LARGE SCALE GENOMIC DNA]</scope>
    <source>
        <strain evidence="2">cv. GT1</strain>
        <tissue evidence="1">Leaf</tissue>
    </source>
</reference>
<evidence type="ECO:0008006" key="3">
    <source>
        <dbReference type="Google" id="ProtNLM"/>
    </source>
</evidence>
<accession>A0A6A6MAG7</accession>
<gene>
    <name evidence="1" type="ORF">GH714_003260</name>
</gene>
<evidence type="ECO:0000313" key="1">
    <source>
        <dbReference type="EMBL" id="KAF2309495.1"/>
    </source>
</evidence>
<dbReference type="Proteomes" id="UP000467840">
    <property type="component" value="Chromosome 14"/>
</dbReference>
<protein>
    <recommendedName>
        <fullName evidence="3">Protein kinase domain-containing protein</fullName>
    </recommendedName>
</protein>
<organism evidence="1 2">
    <name type="scientific">Hevea brasiliensis</name>
    <name type="common">Para rubber tree</name>
    <name type="synonym">Siphonia brasiliensis</name>
    <dbReference type="NCBI Taxonomy" id="3981"/>
    <lineage>
        <taxon>Eukaryota</taxon>
        <taxon>Viridiplantae</taxon>
        <taxon>Streptophyta</taxon>
        <taxon>Embryophyta</taxon>
        <taxon>Tracheophyta</taxon>
        <taxon>Spermatophyta</taxon>
        <taxon>Magnoliopsida</taxon>
        <taxon>eudicotyledons</taxon>
        <taxon>Gunneridae</taxon>
        <taxon>Pentapetalae</taxon>
        <taxon>rosids</taxon>
        <taxon>fabids</taxon>
        <taxon>Malpighiales</taxon>
        <taxon>Euphorbiaceae</taxon>
        <taxon>Crotonoideae</taxon>
        <taxon>Micrandreae</taxon>
        <taxon>Hevea</taxon>
    </lineage>
</organism>